<accession>A0A0C3RWF3</accession>
<dbReference type="SMART" id="SM00257">
    <property type="entry name" value="LysM"/>
    <property type="match status" value="2"/>
</dbReference>
<keyword evidence="2" id="KW-0843">Virulence</keyword>
<dbReference type="PANTHER" id="PTHR34997:SF1">
    <property type="entry name" value="PEPTIDOGLYCAN-BINDING LYSIN DOMAIN"/>
    <property type="match status" value="1"/>
</dbReference>
<dbReference type="CDD" id="cd00118">
    <property type="entry name" value="LysM"/>
    <property type="match status" value="2"/>
</dbReference>
<feature type="region of interest" description="Disordered" evidence="3">
    <location>
        <begin position="169"/>
        <end position="216"/>
    </location>
</feature>
<reference evidence="6 7" key="1">
    <citation type="journal article" date="2014" name="PLoS Genet.">
        <title>Analysis of the Phlebiopsis gigantea genome, transcriptome and secretome provides insight into its pioneer colonization strategies of wood.</title>
        <authorList>
            <person name="Hori C."/>
            <person name="Ishida T."/>
            <person name="Igarashi K."/>
            <person name="Samejima M."/>
            <person name="Suzuki H."/>
            <person name="Master E."/>
            <person name="Ferreira P."/>
            <person name="Ruiz-Duenas F.J."/>
            <person name="Held B."/>
            <person name="Canessa P."/>
            <person name="Larrondo L.F."/>
            <person name="Schmoll M."/>
            <person name="Druzhinina I.S."/>
            <person name="Kubicek C.P."/>
            <person name="Gaskell J.A."/>
            <person name="Kersten P."/>
            <person name="St John F."/>
            <person name="Glasner J."/>
            <person name="Sabat G."/>
            <person name="Splinter BonDurant S."/>
            <person name="Syed K."/>
            <person name="Yadav J."/>
            <person name="Mgbeahuruike A.C."/>
            <person name="Kovalchuk A."/>
            <person name="Asiegbu F.O."/>
            <person name="Lackner G."/>
            <person name="Hoffmeister D."/>
            <person name="Rencoret J."/>
            <person name="Gutierrez A."/>
            <person name="Sun H."/>
            <person name="Lindquist E."/>
            <person name="Barry K."/>
            <person name="Riley R."/>
            <person name="Grigoriev I.V."/>
            <person name="Henrissat B."/>
            <person name="Kues U."/>
            <person name="Berka R.M."/>
            <person name="Martinez A.T."/>
            <person name="Covert S.F."/>
            <person name="Blanchette R.A."/>
            <person name="Cullen D."/>
        </authorList>
    </citation>
    <scope>NUCLEOTIDE SEQUENCE [LARGE SCALE GENOMIC DNA]</scope>
    <source>
        <strain evidence="6 7">11061_1 CR5-6</strain>
    </source>
</reference>
<keyword evidence="7" id="KW-1185">Reference proteome</keyword>
<dbReference type="PROSITE" id="PS51782">
    <property type="entry name" value="LYSM"/>
    <property type="match status" value="2"/>
</dbReference>
<evidence type="ECO:0000256" key="1">
    <source>
        <dbReference type="ARBA" id="ARBA00022669"/>
    </source>
</evidence>
<dbReference type="OrthoDB" id="5985073at2759"/>
<evidence type="ECO:0000256" key="4">
    <source>
        <dbReference type="SAM" id="SignalP"/>
    </source>
</evidence>
<dbReference type="InterPro" id="IPR036779">
    <property type="entry name" value="LysM_dom_sf"/>
</dbReference>
<dbReference type="GO" id="GO:0008061">
    <property type="term" value="F:chitin binding"/>
    <property type="evidence" value="ECO:0007669"/>
    <property type="project" value="UniProtKB-KW"/>
</dbReference>
<dbReference type="STRING" id="745531.A0A0C3RWF3"/>
<dbReference type="EMBL" id="KN840531">
    <property type="protein sequence ID" value="KIP05876.1"/>
    <property type="molecule type" value="Genomic_DNA"/>
</dbReference>
<feature type="compositionally biased region" description="Acidic residues" evidence="3">
    <location>
        <begin position="202"/>
        <end position="216"/>
    </location>
</feature>
<feature type="signal peptide" evidence="4">
    <location>
        <begin position="1"/>
        <end position="22"/>
    </location>
</feature>
<evidence type="ECO:0000256" key="3">
    <source>
        <dbReference type="SAM" id="MobiDB-lite"/>
    </source>
</evidence>
<evidence type="ECO:0000313" key="6">
    <source>
        <dbReference type="EMBL" id="KIP05876.1"/>
    </source>
</evidence>
<dbReference type="InterPro" id="IPR018392">
    <property type="entry name" value="LysM"/>
</dbReference>
<protein>
    <recommendedName>
        <fullName evidence="5">LysM domain-containing protein</fullName>
    </recommendedName>
</protein>
<dbReference type="Gene3D" id="3.10.350.10">
    <property type="entry name" value="LysM domain"/>
    <property type="match status" value="2"/>
</dbReference>
<dbReference type="Proteomes" id="UP000053257">
    <property type="component" value="Unassembled WGS sequence"/>
</dbReference>
<sequence length="216" mass="21673">MFASSVVAALVALPLFVQSAAAADCSRTYTVVAGDICDSISANHNVSTYQLAVMNPGIDKSCNNLLPGQELCLGAAGKDCTTTYVVKSGDSCEQIVSNHGINSTILYANNPQIDVDCSNIYVGEVLCAASEFAAPSASVIPATTIPTGAVPAATSSSTSFAASSVTSSATSSVTSSATFTPTPSPTPASTTSSAAASSTATEDGDDDDDLPFCDEL</sequence>
<dbReference type="AlphaFoldDB" id="A0A0C3RWF3"/>
<proteinExistence type="predicted"/>
<evidence type="ECO:0000259" key="5">
    <source>
        <dbReference type="PROSITE" id="PS51782"/>
    </source>
</evidence>
<feature type="domain" description="LysM" evidence="5">
    <location>
        <begin position="27"/>
        <end position="73"/>
    </location>
</feature>
<dbReference type="SUPFAM" id="SSF54106">
    <property type="entry name" value="LysM domain"/>
    <property type="match status" value="2"/>
</dbReference>
<evidence type="ECO:0000313" key="7">
    <source>
        <dbReference type="Proteomes" id="UP000053257"/>
    </source>
</evidence>
<keyword evidence="1" id="KW-0147">Chitin-binding</keyword>
<dbReference type="Pfam" id="PF01476">
    <property type="entry name" value="LysM"/>
    <property type="match status" value="2"/>
</dbReference>
<dbReference type="InterPro" id="IPR052210">
    <property type="entry name" value="LysM1-like"/>
</dbReference>
<keyword evidence="4" id="KW-0732">Signal</keyword>
<gene>
    <name evidence="6" type="ORF">PHLGIDRAFT_19580</name>
</gene>
<organism evidence="6 7">
    <name type="scientific">Phlebiopsis gigantea (strain 11061_1 CR5-6)</name>
    <name type="common">White-rot fungus</name>
    <name type="synonym">Peniophora gigantea</name>
    <dbReference type="NCBI Taxonomy" id="745531"/>
    <lineage>
        <taxon>Eukaryota</taxon>
        <taxon>Fungi</taxon>
        <taxon>Dikarya</taxon>
        <taxon>Basidiomycota</taxon>
        <taxon>Agaricomycotina</taxon>
        <taxon>Agaricomycetes</taxon>
        <taxon>Polyporales</taxon>
        <taxon>Phanerochaetaceae</taxon>
        <taxon>Phlebiopsis</taxon>
    </lineage>
</organism>
<evidence type="ECO:0000256" key="2">
    <source>
        <dbReference type="ARBA" id="ARBA00023026"/>
    </source>
</evidence>
<feature type="compositionally biased region" description="Low complexity" evidence="3">
    <location>
        <begin position="169"/>
        <end position="201"/>
    </location>
</feature>
<feature type="chain" id="PRO_5002178089" description="LysM domain-containing protein" evidence="4">
    <location>
        <begin position="23"/>
        <end position="216"/>
    </location>
</feature>
<dbReference type="PANTHER" id="PTHR34997">
    <property type="entry name" value="AM15"/>
    <property type="match status" value="1"/>
</dbReference>
<name>A0A0C3RWF3_PHLG1</name>
<feature type="domain" description="LysM" evidence="5">
    <location>
        <begin position="82"/>
        <end position="128"/>
    </location>
</feature>
<dbReference type="HOGENOM" id="CLU_010591_6_0_1"/>